<evidence type="ECO:0000256" key="4">
    <source>
        <dbReference type="ARBA" id="ARBA00006389"/>
    </source>
</evidence>
<evidence type="ECO:0000256" key="7">
    <source>
        <dbReference type="ARBA" id="ARBA00022630"/>
    </source>
</evidence>
<evidence type="ECO:0000256" key="2">
    <source>
        <dbReference type="ARBA" id="ARBA00001974"/>
    </source>
</evidence>
<sequence length="448" mass="50006">MTDQIHQVAIIGGGVCGTALLYMLAEYTDINDIVLLEKYAGVARVNSHGRNNSQTIHCGDIETNYTLEKATKVKAAAEMLVNFAAELPNVDQVIFKYPKMVLGVGDQECRQLRQRYQTFREVFPNMQLLEKSDIASHEPAVVMINGEMRPEPCVALAVLDDYSAVDYQRLSEAFVDKAKAKTDKQIQLLFNSEVDDIVEKDGVFSLVTGDKIIKARSVVVSAGGHSLLLAQKMGYGLEFSCLPVAGSFYFTPQVLRGKVYTVQNDALPFAAVHGDPDVLIEGKTRFGPTALLLPLLERYNNKTFFEFLRVLRLDSRVMKVFWDLFRIKDIRNYIFKNFLFEVPLLRRWLFLKDARKIVPGLQLKDIEFAKGFGGVRPQLIDKKNAKLLMGEAKINPGTGIVFNMTPSPGGTSCLENAETDMRIIASRLGATINEAVLNDTLHKTATLN</sequence>
<dbReference type="Proteomes" id="UP000094379">
    <property type="component" value="Unassembled WGS sequence"/>
</dbReference>
<evidence type="ECO:0000256" key="11">
    <source>
        <dbReference type="ARBA" id="ARBA00031550"/>
    </source>
</evidence>
<gene>
    <name evidence="12" type="primary">mqo</name>
    <name evidence="12" type="ORF">A9E74_00520</name>
</gene>
<keyword evidence="6" id="KW-0816">Tricarboxylic acid cycle</keyword>
<dbReference type="EC" id="1.1.5.4" evidence="5"/>
<comment type="cofactor">
    <cofactor evidence="2">
        <name>FAD</name>
        <dbReference type="ChEBI" id="CHEBI:57692"/>
    </cofactor>
</comment>
<comment type="catalytic activity">
    <reaction evidence="1">
        <text>(S)-malate + a quinone = a quinol + oxaloacetate</text>
        <dbReference type="Rhea" id="RHEA:46012"/>
        <dbReference type="ChEBI" id="CHEBI:15589"/>
        <dbReference type="ChEBI" id="CHEBI:16452"/>
        <dbReference type="ChEBI" id="CHEBI:24646"/>
        <dbReference type="ChEBI" id="CHEBI:132124"/>
        <dbReference type="EC" id="1.1.5.4"/>
    </reaction>
</comment>
<dbReference type="UniPathway" id="UPA00223">
    <property type="reaction ID" value="UER01008"/>
</dbReference>
<evidence type="ECO:0000256" key="10">
    <source>
        <dbReference type="ARBA" id="ARBA00030660"/>
    </source>
</evidence>
<evidence type="ECO:0000256" key="6">
    <source>
        <dbReference type="ARBA" id="ARBA00022532"/>
    </source>
</evidence>
<keyword evidence="13" id="KW-1185">Reference proteome</keyword>
<organism evidence="12 13">
    <name type="scientific">Methylophaga muralis</name>
    <dbReference type="NCBI Taxonomy" id="291169"/>
    <lineage>
        <taxon>Bacteria</taxon>
        <taxon>Pseudomonadati</taxon>
        <taxon>Pseudomonadota</taxon>
        <taxon>Gammaproteobacteria</taxon>
        <taxon>Thiotrichales</taxon>
        <taxon>Piscirickettsiaceae</taxon>
        <taxon>Methylophaga</taxon>
    </lineage>
</organism>
<evidence type="ECO:0000256" key="8">
    <source>
        <dbReference type="ARBA" id="ARBA00022827"/>
    </source>
</evidence>
<proteinExistence type="inferred from homology"/>
<dbReference type="EMBL" id="MCRI01000003">
    <property type="protein sequence ID" value="ODN67690.1"/>
    <property type="molecule type" value="Genomic_DNA"/>
</dbReference>
<dbReference type="Pfam" id="PF06039">
    <property type="entry name" value="Mqo"/>
    <property type="match status" value="1"/>
</dbReference>
<dbReference type="InterPro" id="IPR036188">
    <property type="entry name" value="FAD/NAD-bd_sf"/>
</dbReference>
<dbReference type="AlphaFoldDB" id="A0A1E3GUG2"/>
<evidence type="ECO:0000256" key="1">
    <source>
        <dbReference type="ARBA" id="ARBA00001139"/>
    </source>
</evidence>
<comment type="similarity">
    <text evidence="4">Belongs to the MQO family.</text>
</comment>
<reference evidence="12 13" key="1">
    <citation type="submission" date="2016-07" db="EMBL/GenBank/DDBJ databases">
        <title>Draft Genome Sequence of Methylophaga muralis Bur 1.</title>
        <authorList>
            <person name="Vasilenko O.V."/>
            <person name="Doronina N.V."/>
            <person name="Shmareva M.N."/>
            <person name="Tarlachkov S.V."/>
            <person name="Mustakhimov I."/>
            <person name="Trotsenko Y.A."/>
        </authorList>
    </citation>
    <scope>NUCLEOTIDE SEQUENCE [LARGE SCALE GENOMIC DNA]</scope>
    <source>
        <strain evidence="12 13">Bur 1</strain>
    </source>
</reference>
<keyword evidence="8" id="KW-0274">FAD</keyword>
<dbReference type="Gene3D" id="3.50.50.60">
    <property type="entry name" value="FAD/NAD(P)-binding domain"/>
    <property type="match status" value="1"/>
</dbReference>
<dbReference type="PANTHER" id="PTHR43104">
    <property type="entry name" value="L-2-HYDROXYGLUTARATE DEHYDROGENASE, MITOCHONDRIAL"/>
    <property type="match status" value="1"/>
</dbReference>
<protein>
    <recommendedName>
        <fullName evidence="5">malate dehydrogenase (quinone)</fullName>
        <ecNumber evidence="5">1.1.5.4</ecNumber>
    </recommendedName>
    <alternativeName>
        <fullName evidence="11">MQO</fullName>
    </alternativeName>
    <alternativeName>
        <fullName evidence="10">Malate dehydrogenase [quinone]</fullName>
    </alternativeName>
</protein>
<dbReference type="PATRIC" id="fig|291169.3.peg.527"/>
<dbReference type="SUPFAM" id="SSF51905">
    <property type="entry name" value="FAD/NAD(P)-binding domain"/>
    <property type="match status" value="1"/>
</dbReference>
<evidence type="ECO:0000256" key="5">
    <source>
        <dbReference type="ARBA" id="ARBA00013026"/>
    </source>
</evidence>
<evidence type="ECO:0000256" key="3">
    <source>
        <dbReference type="ARBA" id="ARBA00005012"/>
    </source>
</evidence>
<accession>A0A1E3GUG2</accession>
<comment type="caution">
    <text evidence="12">The sequence shown here is derived from an EMBL/GenBank/DDBJ whole genome shotgun (WGS) entry which is preliminary data.</text>
</comment>
<dbReference type="InterPro" id="IPR006231">
    <property type="entry name" value="MQO"/>
</dbReference>
<dbReference type="STRING" id="291169.A9E74_00520"/>
<dbReference type="GO" id="GO:0006099">
    <property type="term" value="P:tricarboxylic acid cycle"/>
    <property type="evidence" value="ECO:0007669"/>
    <property type="project" value="UniProtKB-UniPathway"/>
</dbReference>
<dbReference type="GO" id="GO:0005737">
    <property type="term" value="C:cytoplasm"/>
    <property type="evidence" value="ECO:0007669"/>
    <property type="project" value="TreeGrafter"/>
</dbReference>
<dbReference type="RefSeq" id="WP_069295089.1">
    <property type="nucleotide sequence ID" value="NZ_MCRI01000003.1"/>
</dbReference>
<comment type="pathway">
    <text evidence="3">Carbohydrate metabolism; tricarboxylic acid cycle; oxaloacetate from (S)-malate (quinone route): step 1/1.</text>
</comment>
<evidence type="ECO:0000313" key="13">
    <source>
        <dbReference type="Proteomes" id="UP000094379"/>
    </source>
</evidence>
<dbReference type="GO" id="GO:0047545">
    <property type="term" value="F:(S)-2-hydroxyglutarate dehydrogenase activity"/>
    <property type="evidence" value="ECO:0007669"/>
    <property type="project" value="TreeGrafter"/>
</dbReference>
<evidence type="ECO:0000313" key="12">
    <source>
        <dbReference type="EMBL" id="ODN67690.1"/>
    </source>
</evidence>
<dbReference type="Gene3D" id="3.30.9.10">
    <property type="entry name" value="D-Amino Acid Oxidase, subunit A, domain 2"/>
    <property type="match status" value="1"/>
</dbReference>
<dbReference type="GO" id="GO:0008924">
    <property type="term" value="F:L-malate dehydrogenase (quinone) activity"/>
    <property type="evidence" value="ECO:0007669"/>
    <property type="project" value="UniProtKB-EC"/>
</dbReference>
<dbReference type="PANTHER" id="PTHR43104:SF2">
    <property type="entry name" value="L-2-HYDROXYGLUTARATE DEHYDROGENASE, MITOCHONDRIAL"/>
    <property type="match status" value="1"/>
</dbReference>
<keyword evidence="7" id="KW-0285">Flavoprotein</keyword>
<evidence type="ECO:0000256" key="9">
    <source>
        <dbReference type="ARBA" id="ARBA00023002"/>
    </source>
</evidence>
<name>A0A1E3GUG2_9GAMM</name>
<keyword evidence="9 12" id="KW-0560">Oxidoreductase</keyword>